<keyword evidence="5" id="KW-1185">Reference proteome</keyword>
<accession>A0A327R4Y4</accession>
<dbReference type="Proteomes" id="UP000249547">
    <property type="component" value="Unassembled WGS sequence"/>
</dbReference>
<dbReference type="Pfam" id="PF01370">
    <property type="entry name" value="Epimerase"/>
    <property type="match status" value="1"/>
</dbReference>
<dbReference type="EMBL" id="QLLL01000001">
    <property type="protein sequence ID" value="RAJ10814.1"/>
    <property type="molecule type" value="Genomic_DNA"/>
</dbReference>
<name>A0A327R4Y4_9BACT</name>
<dbReference type="Gene3D" id="3.40.50.720">
    <property type="entry name" value="NAD(P)-binding Rossmann-like Domain"/>
    <property type="match status" value="1"/>
</dbReference>
<protein>
    <recommendedName>
        <fullName evidence="6">DUF1731 domain-containing protein</fullName>
    </recommendedName>
</protein>
<dbReference type="InterPro" id="IPR013549">
    <property type="entry name" value="DUF1731"/>
</dbReference>
<evidence type="ECO:0000259" key="2">
    <source>
        <dbReference type="Pfam" id="PF01370"/>
    </source>
</evidence>
<organism evidence="4 5">
    <name type="scientific">Chitinophaga skermanii</name>
    <dbReference type="NCBI Taxonomy" id="331697"/>
    <lineage>
        <taxon>Bacteria</taxon>
        <taxon>Pseudomonadati</taxon>
        <taxon>Bacteroidota</taxon>
        <taxon>Chitinophagia</taxon>
        <taxon>Chitinophagales</taxon>
        <taxon>Chitinophagaceae</taxon>
        <taxon>Chitinophaga</taxon>
    </lineage>
</organism>
<dbReference type="RefSeq" id="WP_111595942.1">
    <property type="nucleotide sequence ID" value="NZ_QLLL01000001.1"/>
</dbReference>
<evidence type="ECO:0008006" key="6">
    <source>
        <dbReference type="Google" id="ProtNLM"/>
    </source>
</evidence>
<dbReference type="InterPro" id="IPR036291">
    <property type="entry name" value="NAD(P)-bd_dom_sf"/>
</dbReference>
<proteinExistence type="inferred from homology"/>
<dbReference type="Pfam" id="PF08338">
    <property type="entry name" value="DUF1731"/>
    <property type="match status" value="1"/>
</dbReference>
<dbReference type="PANTHER" id="PTHR11092">
    <property type="entry name" value="SUGAR NUCLEOTIDE EPIMERASE RELATED"/>
    <property type="match status" value="1"/>
</dbReference>
<gene>
    <name evidence="4" type="ORF">LX64_00421</name>
</gene>
<evidence type="ECO:0000313" key="5">
    <source>
        <dbReference type="Proteomes" id="UP000249547"/>
    </source>
</evidence>
<dbReference type="OrthoDB" id="9801773at2"/>
<sequence>MKIVIAAGTGFIGKALLERLSPSHEIIVLTRQQLPSTPTRQFVQWDGKNPGPWQSHLNNADLLINLTGKSVNCRYTKANKAEIMHSRLNAVHILGKSIQQCTHPPKVFINIASATIYRHSLDRPMTEDSHEIHNDFSVQVCKVWEAAFDQLALPNTRKVQFRTSAVFGKQGGVLAYYLQLAKWGLGGCHGNGQQMVSWLHVDDLVDLMLWAYKNPQVTGTYNATAPNPVSNKVMMQSIRRATGHAFGMPMSKWMLQMGAGLIGTEVELLLKSRWVLPAKAEREGFQFKFTHVDALFADLVSQVPRNQYHLF</sequence>
<dbReference type="NCBIfam" id="TIGR01777">
    <property type="entry name" value="yfcH"/>
    <property type="match status" value="1"/>
</dbReference>
<comment type="caution">
    <text evidence="4">The sequence shown here is derived from an EMBL/GenBank/DDBJ whole genome shotgun (WGS) entry which is preliminary data.</text>
</comment>
<reference evidence="4 5" key="1">
    <citation type="submission" date="2018-06" db="EMBL/GenBank/DDBJ databases">
        <title>Genomic Encyclopedia of Archaeal and Bacterial Type Strains, Phase II (KMG-II): from individual species to whole genera.</title>
        <authorList>
            <person name="Goeker M."/>
        </authorList>
    </citation>
    <scope>NUCLEOTIDE SEQUENCE [LARGE SCALE GENOMIC DNA]</scope>
    <source>
        <strain evidence="4 5">DSM 23857</strain>
    </source>
</reference>
<evidence type="ECO:0000313" key="4">
    <source>
        <dbReference type="EMBL" id="RAJ10814.1"/>
    </source>
</evidence>
<comment type="similarity">
    <text evidence="1">Belongs to the NAD(P)-dependent epimerase/dehydratase family. SDR39U1 subfamily.</text>
</comment>
<dbReference type="InterPro" id="IPR010099">
    <property type="entry name" value="SDR39U1"/>
</dbReference>
<dbReference type="InterPro" id="IPR001509">
    <property type="entry name" value="Epimerase_deHydtase"/>
</dbReference>
<dbReference type="AlphaFoldDB" id="A0A327R4Y4"/>
<evidence type="ECO:0000256" key="1">
    <source>
        <dbReference type="ARBA" id="ARBA00009353"/>
    </source>
</evidence>
<feature type="domain" description="DUF1731" evidence="3">
    <location>
        <begin position="252"/>
        <end position="299"/>
    </location>
</feature>
<dbReference type="PANTHER" id="PTHR11092:SF0">
    <property type="entry name" value="EPIMERASE FAMILY PROTEIN SDR39U1"/>
    <property type="match status" value="1"/>
</dbReference>
<dbReference type="SUPFAM" id="SSF51735">
    <property type="entry name" value="NAD(P)-binding Rossmann-fold domains"/>
    <property type="match status" value="1"/>
</dbReference>
<evidence type="ECO:0000259" key="3">
    <source>
        <dbReference type="Pfam" id="PF08338"/>
    </source>
</evidence>
<feature type="domain" description="NAD-dependent epimerase/dehydratase" evidence="2">
    <location>
        <begin position="4"/>
        <end position="222"/>
    </location>
</feature>